<name>A0A0L0BU78_LUCCU</name>
<organism evidence="1 2">
    <name type="scientific">Lucilia cuprina</name>
    <name type="common">Green bottle fly</name>
    <name type="synonym">Australian sheep blowfly</name>
    <dbReference type="NCBI Taxonomy" id="7375"/>
    <lineage>
        <taxon>Eukaryota</taxon>
        <taxon>Metazoa</taxon>
        <taxon>Ecdysozoa</taxon>
        <taxon>Arthropoda</taxon>
        <taxon>Hexapoda</taxon>
        <taxon>Insecta</taxon>
        <taxon>Pterygota</taxon>
        <taxon>Neoptera</taxon>
        <taxon>Endopterygota</taxon>
        <taxon>Diptera</taxon>
        <taxon>Brachycera</taxon>
        <taxon>Muscomorpha</taxon>
        <taxon>Oestroidea</taxon>
        <taxon>Calliphoridae</taxon>
        <taxon>Luciliinae</taxon>
        <taxon>Lucilia</taxon>
    </lineage>
</organism>
<comment type="caution">
    <text evidence="1">The sequence shown here is derived from an EMBL/GenBank/DDBJ whole genome shotgun (WGS) entry which is preliminary data.</text>
</comment>
<dbReference type="Proteomes" id="UP000037069">
    <property type="component" value="Unassembled WGS sequence"/>
</dbReference>
<evidence type="ECO:0000313" key="1">
    <source>
        <dbReference type="EMBL" id="KNC23630.1"/>
    </source>
</evidence>
<gene>
    <name evidence="1" type="ORF">FF38_00981</name>
</gene>
<protein>
    <submittedName>
        <fullName evidence="1">Uncharacterized protein</fullName>
    </submittedName>
</protein>
<evidence type="ECO:0000313" key="2">
    <source>
        <dbReference type="Proteomes" id="UP000037069"/>
    </source>
</evidence>
<reference evidence="1 2" key="1">
    <citation type="journal article" date="2015" name="Nat. Commun.">
        <title>Lucilia cuprina genome unlocks parasitic fly biology to underpin future interventions.</title>
        <authorList>
            <person name="Anstead C.A."/>
            <person name="Korhonen P.K."/>
            <person name="Young N.D."/>
            <person name="Hall R.S."/>
            <person name="Jex A.R."/>
            <person name="Murali S.C."/>
            <person name="Hughes D.S."/>
            <person name="Lee S.F."/>
            <person name="Perry T."/>
            <person name="Stroehlein A.J."/>
            <person name="Ansell B.R."/>
            <person name="Breugelmans B."/>
            <person name="Hofmann A."/>
            <person name="Qu J."/>
            <person name="Dugan S."/>
            <person name="Lee S.L."/>
            <person name="Chao H."/>
            <person name="Dinh H."/>
            <person name="Han Y."/>
            <person name="Doddapaneni H.V."/>
            <person name="Worley K.C."/>
            <person name="Muzny D.M."/>
            <person name="Ioannidis P."/>
            <person name="Waterhouse R.M."/>
            <person name="Zdobnov E.M."/>
            <person name="James P.J."/>
            <person name="Bagnall N.H."/>
            <person name="Kotze A.C."/>
            <person name="Gibbs R.A."/>
            <person name="Richards S."/>
            <person name="Batterham P."/>
            <person name="Gasser R.B."/>
        </authorList>
    </citation>
    <scope>NUCLEOTIDE SEQUENCE [LARGE SCALE GENOMIC DNA]</scope>
    <source>
        <strain evidence="1 2">LS</strain>
        <tissue evidence="1">Full body</tissue>
    </source>
</reference>
<proteinExistence type="predicted"/>
<dbReference type="AlphaFoldDB" id="A0A0L0BU78"/>
<accession>A0A0L0BU78</accession>
<keyword evidence="2" id="KW-1185">Reference proteome</keyword>
<dbReference type="EMBL" id="JRES01001325">
    <property type="protein sequence ID" value="KNC23630.1"/>
    <property type="molecule type" value="Genomic_DNA"/>
</dbReference>
<sequence length="183" mass="21272">MIPLLPYLLRSPENKDLINIKKLEIYKSQNPGGTAIPGQPVTEVEQAPKAFRLSTFILPLNNFTSRKRDHGLSEMCEIYWLGETNTEYLQDHTRSSEVLMYGCTQSSITRVLYYALYTLQHYNREGIMGLLNNRKKSQKILSRSTKNLEKSQTCEVQFDEYDQHQYSKILIATAVTLDRILYR</sequence>